<keyword evidence="2" id="KW-0479">Metal-binding</keyword>
<dbReference type="InParanoid" id="C8XK03"/>
<keyword evidence="3" id="KW-0378">Hydrolase</keyword>
<evidence type="ECO:0000256" key="2">
    <source>
        <dbReference type="ARBA" id="ARBA00022723"/>
    </source>
</evidence>
<dbReference type="NCBIfam" id="NF006679">
    <property type="entry name" value="PRK09228.1"/>
    <property type="match status" value="1"/>
</dbReference>
<dbReference type="InterPro" id="IPR032466">
    <property type="entry name" value="Metal_Hydrolase"/>
</dbReference>
<evidence type="ECO:0000256" key="3">
    <source>
        <dbReference type="ARBA" id="ARBA00022801"/>
    </source>
</evidence>
<dbReference type="InterPro" id="IPR051607">
    <property type="entry name" value="Metallo-dep_hydrolases"/>
</dbReference>
<dbReference type="GO" id="GO:0008270">
    <property type="term" value="F:zinc ion binding"/>
    <property type="evidence" value="ECO:0007669"/>
    <property type="project" value="TreeGrafter"/>
</dbReference>
<dbReference type="EMBL" id="CP001737">
    <property type="protein sequence ID" value="ACV76686.1"/>
    <property type="molecule type" value="Genomic_DNA"/>
</dbReference>
<feature type="domain" description="Amidohydrolase-related" evidence="5">
    <location>
        <begin position="65"/>
        <end position="434"/>
    </location>
</feature>
<dbReference type="SUPFAM" id="SSF51556">
    <property type="entry name" value="Metallo-dependent hydrolases"/>
    <property type="match status" value="1"/>
</dbReference>
<evidence type="ECO:0000259" key="6">
    <source>
        <dbReference type="Pfam" id="PF22039"/>
    </source>
</evidence>
<evidence type="ECO:0000313" key="8">
    <source>
        <dbReference type="Proteomes" id="UP000002218"/>
    </source>
</evidence>
<dbReference type="AlphaFoldDB" id="C8XK03"/>
<dbReference type="GO" id="GO:0008892">
    <property type="term" value="F:guanine deaminase activity"/>
    <property type="evidence" value="ECO:0007669"/>
    <property type="project" value="TreeGrafter"/>
</dbReference>
<protein>
    <submittedName>
        <fullName evidence="7">Guanine deaminase</fullName>
    </submittedName>
</protein>
<evidence type="ECO:0000313" key="7">
    <source>
        <dbReference type="EMBL" id="ACV76686.1"/>
    </source>
</evidence>
<dbReference type="GO" id="GO:0046098">
    <property type="term" value="P:guanine metabolic process"/>
    <property type="evidence" value="ECO:0007669"/>
    <property type="project" value="TreeGrafter"/>
</dbReference>
<dbReference type="KEGG" id="nml:Namu_0256"/>
<comment type="cofactor">
    <cofactor evidence="1">
        <name>Zn(2+)</name>
        <dbReference type="ChEBI" id="CHEBI:29105"/>
    </cofactor>
</comment>
<dbReference type="Pfam" id="PF22039">
    <property type="entry name" value="HUTI_composite_bact"/>
    <property type="match status" value="1"/>
</dbReference>
<organism evidence="7 8">
    <name type="scientific">Nakamurella multipartita (strain ATCC 700099 / DSM 44233 / CIP 104796 / JCM 9543 / NBRC 105858 / Y-104)</name>
    <name type="common">Microsphaera multipartita</name>
    <dbReference type="NCBI Taxonomy" id="479431"/>
    <lineage>
        <taxon>Bacteria</taxon>
        <taxon>Bacillati</taxon>
        <taxon>Actinomycetota</taxon>
        <taxon>Actinomycetes</taxon>
        <taxon>Nakamurellales</taxon>
        <taxon>Nakamurellaceae</taxon>
        <taxon>Nakamurella</taxon>
    </lineage>
</organism>
<dbReference type="InterPro" id="IPR054418">
    <property type="entry name" value="MQNX/HUTI_composite_N"/>
</dbReference>
<reference evidence="8" key="1">
    <citation type="submission" date="2009-09" db="EMBL/GenBank/DDBJ databases">
        <title>The complete genome of Nakamurella multipartita DSM 44233.</title>
        <authorList>
            <consortium name="US DOE Joint Genome Institute (JGI-PGF)"/>
            <person name="Lucas S."/>
            <person name="Copeland A."/>
            <person name="Lapidus A."/>
            <person name="Glavina del Rio T."/>
            <person name="Dalin E."/>
            <person name="Tice H."/>
            <person name="Bruce D."/>
            <person name="Goodwin L."/>
            <person name="Pitluck S."/>
            <person name="Kyrpides N."/>
            <person name="Mavromatis K."/>
            <person name="Ivanova N."/>
            <person name="Ovchinnikova G."/>
            <person name="Sims D."/>
            <person name="Meincke L."/>
            <person name="Brettin T."/>
            <person name="Detter J.C."/>
            <person name="Han C."/>
            <person name="Larimer F."/>
            <person name="Land M."/>
            <person name="Hauser L."/>
            <person name="Markowitz V."/>
            <person name="Cheng J.-F."/>
            <person name="Hugenholtz P."/>
            <person name="Woyke T."/>
            <person name="Wu D."/>
            <person name="Klenk H.-P."/>
            <person name="Eisen J.A."/>
        </authorList>
    </citation>
    <scope>NUCLEOTIDE SEQUENCE [LARGE SCALE GENOMIC DNA]</scope>
    <source>
        <strain evidence="8">ATCC 700099 / DSM 44233 / CIP 104796 / JCM 9543 / NBRC 105858 / Y-104</strain>
    </source>
</reference>
<dbReference type="SUPFAM" id="SSF51338">
    <property type="entry name" value="Composite domain of metallo-dependent hydrolases"/>
    <property type="match status" value="1"/>
</dbReference>
<sequence>MTLYRATIVDTPGDPFAGDPADALATDPDGGLLVIDGVIRERGPFAALRADHPDEPLVELTGGLLLPGFVDTHVHYPQLRAIGGLGMPLLDWLEQCALPEESRLAEPEYAAPLAQEFVSELIAHGTTTALVFGSHFESAMDILFAAGQDAGLNLTTGLVLSDRILRPDLLCSPADALAASQRLIDRWHGKGRLRYAVTPRFSLSTTDEMLEVCRQLLGPGSDRDAHAADIWFTSHVNENLAEVQTVADLFPGTAHYIDTYHRHGLVTDRSVFAHNVHPTDHELDLMAQAGAWAAHCPTSNSALGSGLFPLARHVRHGVGVALGSDVGAGTGLFLPKEGLQAYFMQQLLGAQGLPLTPVHLLYLATHAGARALGLADRVGTLTVGRDFDAVWLRPEPSSSLGINLRQAADPTDALARVFALSTPHDVAGVWLRGEPAYTR</sequence>
<dbReference type="Gene3D" id="3.20.20.140">
    <property type="entry name" value="Metal-dependent hydrolases"/>
    <property type="match status" value="1"/>
</dbReference>
<feature type="domain" description="Aminodeoxyfutalosine deaminase/Imidazolonepropionase-like composite" evidence="6">
    <location>
        <begin position="30"/>
        <end position="54"/>
    </location>
</feature>
<dbReference type="PANTHER" id="PTHR11271">
    <property type="entry name" value="GUANINE DEAMINASE"/>
    <property type="match status" value="1"/>
</dbReference>
<dbReference type="GO" id="GO:0005829">
    <property type="term" value="C:cytosol"/>
    <property type="evidence" value="ECO:0007669"/>
    <property type="project" value="TreeGrafter"/>
</dbReference>
<dbReference type="InterPro" id="IPR011059">
    <property type="entry name" value="Metal-dep_hydrolase_composite"/>
</dbReference>
<dbReference type="Proteomes" id="UP000002218">
    <property type="component" value="Chromosome"/>
</dbReference>
<keyword evidence="8" id="KW-1185">Reference proteome</keyword>
<keyword evidence="4" id="KW-0862">Zinc</keyword>
<evidence type="ECO:0000256" key="1">
    <source>
        <dbReference type="ARBA" id="ARBA00001947"/>
    </source>
</evidence>
<evidence type="ECO:0000259" key="5">
    <source>
        <dbReference type="Pfam" id="PF01979"/>
    </source>
</evidence>
<dbReference type="HOGENOM" id="CLU_012358_0_2_11"/>
<dbReference type="OrthoDB" id="3189065at2"/>
<gene>
    <name evidence="7" type="ordered locus">Namu_0256</name>
</gene>
<name>C8XK03_NAKMY</name>
<dbReference type="RefSeq" id="WP_012814161.1">
    <property type="nucleotide sequence ID" value="NC_013235.1"/>
</dbReference>
<dbReference type="InterPro" id="IPR006680">
    <property type="entry name" value="Amidohydro-rel"/>
</dbReference>
<evidence type="ECO:0000256" key="4">
    <source>
        <dbReference type="ARBA" id="ARBA00022833"/>
    </source>
</evidence>
<accession>C8XK03</accession>
<dbReference type="eggNOG" id="COG0402">
    <property type="taxonomic scope" value="Bacteria"/>
</dbReference>
<dbReference type="STRING" id="479431.Namu_0256"/>
<reference evidence="7 8" key="2">
    <citation type="journal article" date="2010" name="Stand. Genomic Sci.">
        <title>Complete genome sequence of Nakamurella multipartita type strain (Y-104).</title>
        <authorList>
            <person name="Tice H."/>
            <person name="Mayilraj S."/>
            <person name="Sims D."/>
            <person name="Lapidus A."/>
            <person name="Nolan M."/>
            <person name="Lucas S."/>
            <person name="Glavina Del Rio T."/>
            <person name="Copeland A."/>
            <person name="Cheng J.F."/>
            <person name="Meincke L."/>
            <person name="Bruce D."/>
            <person name="Goodwin L."/>
            <person name="Pitluck S."/>
            <person name="Ivanova N."/>
            <person name="Mavromatis K."/>
            <person name="Ovchinnikova G."/>
            <person name="Pati A."/>
            <person name="Chen A."/>
            <person name="Palaniappan K."/>
            <person name="Land M."/>
            <person name="Hauser L."/>
            <person name="Chang Y.J."/>
            <person name="Jeffries C.D."/>
            <person name="Detter J.C."/>
            <person name="Brettin T."/>
            <person name="Rohde M."/>
            <person name="Goker M."/>
            <person name="Bristow J."/>
            <person name="Eisen J.A."/>
            <person name="Markowitz V."/>
            <person name="Hugenholtz P."/>
            <person name="Kyrpides N.C."/>
            <person name="Klenk H.P."/>
            <person name="Chen F."/>
        </authorList>
    </citation>
    <scope>NUCLEOTIDE SEQUENCE [LARGE SCALE GENOMIC DNA]</scope>
    <source>
        <strain evidence="8">ATCC 700099 / DSM 44233 / CIP 104796 / JCM 9543 / NBRC 105858 / Y-104</strain>
    </source>
</reference>
<dbReference type="PANTHER" id="PTHR11271:SF6">
    <property type="entry name" value="GUANINE DEAMINASE"/>
    <property type="match status" value="1"/>
</dbReference>
<proteinExistence type="predicted"/>
<dbReference type="Gene3D" id="2.30.40.10">
    <property type="entry name" value="Urease, subunit C, domain 1"/>
    <property type="match status" value="1"/>
</dbReference>
<dbReference type="Pfam" id="PF01979">
    <property type="entry name" value="Amidohydro_1"/>
    <property type="match status" value="1"/>
</dbReference>